<dbReference type="AlphaFoldDB" id="A0AAP0QPP5"/>
<gene>
    <name evidence="1" type="ORF">WN944_014048</name>
</gene>
<reference evidence="1 2" key="1">
    <citation type="submission" date="2024-05" db="EMBL/GenBank/DDBJ databases">
        <title>Haplotype-resolved chromosome-level genome assembly of Huyou (Citrus changshanensis).</title>
        <authorList>
            <person name="Miao C."/>
            <person name="Chen W."/>
            <person name="Wu Y."/>
            <person name="Wang L."/>
            <person name="Zhao S."/>
            <person name="Grierson D."/>
            <person name="Xu C."/>
            <person name="Chen K."/>
        </authorList>
    </citation>
    <scope>NUCLEOTIDE SEQUENCE [LARGE SCALE GENOMIC DNA]</scope>
    <source>
        <strain evidence="1">01-14</strain>
        <tissue evidence="1">Leaf</tissue>
    </source>
</reference>
<dbReference type="EMBL" id="JBCGBO010000005">
    <property type="protein sequence ID" value="KAK9198862.1"/>
    <property type="molecule type" value="Genomic_DNA"/>
</dbReference>
<protein>
    <submittedName>
        <fullName evidence="1">Uncharacterized protein</fullName>
    </submittedName>
</protein>
<organism evidence="1 2">
    <name type="scientific">Citrus x changshan-huyou</name>
    <dbReference type="NCBI Taxonomy" id="2935761"/>
    <lineage>
        <taxon>Eukaryota</taxon>
        <taxon>Viridiplantae</taxon>
        <taxon>Streptophyta</taxon>
        <taxon>Embryophyta</taxon>
        <taxon>Tracheophyta</taxon>
        <taxon>Spermatophyta</taxon>
        <taxon>Magnoliopsida</taxon>
        <taxon>eudicotyledons</taxon>
        <taxon>Gunneridae</taxon>
        <taxon>Pentapetalae</taxon>
        <taxon>rosids</taxon>
        <taxon>malvids</taxon>
        <taxon>Sapindales</taxon>
        <taxon>Rutaceae</taxon>
        <taxon>Aurantioideae</taxon>
        <taxon>Citrus</taxon>
    </lineage>
</organism>
<name>A0AAP0QPP5_9ROSI</name>
<accession>A0AAP0QPP5</accession>
<keyword evidence="2" id="KW-1185">Reference proteome</keyword>
<evidence type="ECO:0000313" key="2">
    <source>
        <dbReference type="Proteomes" id="UP001428341"/>
    </source>
</evidence>
<proteinExistence type="predicted"/>
<sequence>MILDLNLDICAAVHGARNIGELQHYYGADQNMMTITSSTHDHDIPLGIADPRKPCCNITVRKCCRDDTTRSAAAAEAFVSTAPENP</sequence>
<evidence type="ECO:0000313" key="1">
    <source>
        <dbReference type="EMBL" id="KAK9198862.1"/>
    </source>
</evidence>
<comment type="caution">
    <text evidence="1">The sequence shown here is derived from an EMBL/GenBank/DDBJ whole genome shotgun (WGS) entry which is preliminary data.</text>
</comment>
<dbReference type="Proteomes" id="UP001428341">
    <property type="component" value="Unassembled WGS sequence"/>
</dbReference>